<dbReference type="PANTHER" id="PTHR24359:SF37">
    <property type="entry name" value="PROTEIN KINASE DOMAIN-CONTAINING PROTEIN"/>
    <property type="match status" value="1"/>
</dbReference>
<dbReference type="Gene3D" id="1.10.510.10">
    <property type="entry name" value="Transferase(Phosphotransferase) domain 1"/>
    <property type="match status" value="1"/>
</dbReference>
<dbReference type="InterPro" id="IPR011009">
    <property type="entry name" value="Kinase-like_dom_sf"/>
</dbReference>
<dbReference type="Gene3D" id="3.30.200.20">
    <property type="entry name" value="Phosphorylase Kinase, domain 1"/>
    <property type="match status" value="1"/>
</dbReference>
<keyword evidence="1" id="KW-0067">ATP-binding</keyword>
<dbReference type="PROSITE" id="PS50011">
    <property type="entry name" value="PROTEIN_KINASE_DOM"/>
    <property type="match status" value="1"/>
</dbReference>
<dbReference type="SUPFAM" id="SSF56112">
    <property type="entry name" value="Protein kinase-like (PK-like)"/>
    <property type="match status" value="1"/>
</dbReference>
<keyword evidence="4" id="KW-1185">Reference proteome</keyword>
<comment type="caution">
    <text evidence="3">The sequence shown here is derived from an EMBL/GenBank/DDBJ whole genome shotgun (WGS) entry which is preliminary data.</text>
</comment>
<dbReference type="InterPro" id="IPR017441">
    <property type="entry name" value="Protein_kinase_ATP_BS"/>
</dbReference>
<organism evidence="3 4">
    <name type="scientific">Exophiala sideris</name>
    <dbReference type="NCBI Taxonomy" id="1016849"/>
    <lineage>
        <taxon>Eukaryota</taxon>
        <taxon>Fungi</taxon>
        <taxon>Dikarya</taxon>
        <taxon>Ascomycota</taxon>
        <taxon>Pezizomycotina</taxon>
        <taxon>Eurotiomycetes</taxon>
        <taxon>Chaetothyriomycetidae</taxon>
        <taxon>Chaetothyriales</taxon>
        <taxon>Herpotrichiellaceae</taxon>
        <taxon>Exophiala</taxon>
    </lineage>
</organism>
<keyword evidence="1" id="KW-0547">Nucleotide-binding</keyword>
<feature type="domain" description="Protein kinase" evidence="2">
    <location>
        <begin position="312"/>
        <end position="655"/>
    </location>
</feature>
<accession>A0ABR0IW15</accession>
<name>A0ABR0IW15_9EURO</name>
<dbReference type="Proteomes" id="UP001345691">
    <property type="component" value="Unassembled WGS sequence"/>
</dbReference>
<dbReference type="InterPro" id="IPR000719">
    <property type="entry name" value="Prot_kinase_dom"/>
</dbReference>
<evidence type="ECO:0000259" key="2">
    <source>
        <dbReference type="PROSITE" id="PS50011"/>
    </source>
</evidence>
<feature type="binding site" evidence="1">
    <location>
        <position position="349"/>
    </location>
    <ligand>
        <name>ATP</name>
        <dbReference type="ChEBI" id="CHEBI:30616"/>
    </ligand>
</feature>
<protein>
    <recommendedName>
        <fullName evidence="2">Protein kinase domain-containing protein</fullName>
    </recommendedName>
</protein>
<dbReference type="EMBL" id="JAVRRF010000041">
    <property type="protein sequence ID" value="KAK5049766.1"/>
    <property type="molecule type" value="Genomic_DNA"/>
</dbReference>
<gene>
    <name evidence="3" type="ORF">LTR69_010823</name>
</gene>
<dbReference type="SMART" id="SM00220">
    <property type="entry name" value="S_TKc"/>
    <property type="match status" value="1"/>
</dbReference>
<sequence>MAQASLWDSNDDDDDDDEFKVPWSDILDVSCEMELSLNGQPSQLLAEKVKVQWNKSGAWDILDSKAWEWLTEQGIPENDAWHTTVLRYGYFKIIGRKHESLPRKLSLREHLPEVFVVEVCRFISEHLRETFKLRVRWDYESVAIAQVKEEEYQSTIRNELSEKYKVNFRGQKFFPRHALGHILPEYAALIILEQDRSLNLNNEEMERFRMRLRECNRLLVLCIWKRLSMKMLKSVLDANPELNDVHLLTQGMHGISHGALNPRSSDWKDFIEALAAFRPYRFPSSNGTVNSLFDEGECVIPKDVVVPICHEKEEETIVGEGSFSRVLAVKLDPSYHVYTQDRGQLFALKRFTSQPSKRAEHFARERKVLAKLDLAPRHRNLVAPYAAWSQGSEFYILFPLATGNLETFMNYLPCLRTAQEPRYRLRFDPNCMPYDENTKLPILDYKFVKWLFTELQGLAEALDHIHHLASYHHDIKPDNILMFVDDKSSYGTMKFGDFGAGKVMETYPDLYTKSPVFTEKQRGAIAFASPDLYCDGKVAAEADIWSLGCVFLEILLWCLEPRSVAIKGFATERAEEQSGLNYNPNMQVDQYWKVDKTARAVLKESVKKKFKGLEKLCKPWNMDAFRYILRSTEQMMSTDSSKRVASSKLLIEMRFQRNIAMANLWKSPNFYCGQVNESKVRNNISVRFRSPSPQPLDSPQQRLTTVEKRVYEDLINTDGMWQRLVTTTGASDDILAEIKPPDVSTRHEVDHGAAAFPAIRGRSISSQRAAAILRRNLSEPRSNGLSLRSMVRKGGYL</sequence>
<proteinExistence type="predicted"/>
<reference evidence="3 4" key="1">
    <citation type="submission" date="2023-08" db="EMBL/GenBank/DDBJ databases">
        <title>Black Yeasts Isolated from many extreme environments.</title>
        <authorList>
            <person name="Coleine C."/>
            <person name="Stajich J.E."/>
            <person name="Selbmann L."/>
        </authorList>
    </citation>
    <scope>NUCLEOTIDE SEQUENCE [LARGE SCALE GENOMIC DNA]</scope>
    <source>
        <strain evidence="3 4">CCFEE 6328</strain>
    </source>
</reference>
<dbReference type="PROSITE" id="PS00107">
    <property type="entry name" value="PROTEIN_KINASE_ATP"/>
    <property type="match status" value="1"/>
</dbReference>
<dbReference type="Pfam" id="PF00069">
    <property type="entry name" value="Pkinase"/>
    <property type="match status" value="1"/>
</dbReference>
<evidence type="ECO:0000313" key="4">
    <source>
        <dbReference type="Proteomes" id="UP001345691"/>
    </source>
</evidence>
<evidence type="ECO:0000313" key="3">
    <source>
        <dbReference type="EMBL" id="KAK5049766.1"/>
    </source>
</evidence>
<dbReference type="CDD" id="cd00180">
    <property type="entry name" value="PKc"/>
    <property type="match status" value="1"/>
</dbReference>
<evidence type="ECO:0000256" key="1">
    <source>
        <dbReference type="PROSITE-ProRule" id="PRU10141"/>
    </source>
</evidence>
<dbReference type="PANTHER" id="PTHR24359">
    <property type="entry name" value="SERINE/THREONINE-PROTEIN KINASE SBK1"/>
    <property type="match status" value="1"/>
</dbReference>